<dbReference type="OrthoDB" id="1916253at2759"/>
<dbReference type="STRING" id="3885.V7BEI9"/>
<dbReference type="OMA" id="VIRKLYC"/>
<dbReference type="Proteomes" id="UP000000226">
    <property type="component" value="Chromosome 7"/>
</dbReference>
<reference evidence="2" key="1">
    <citation type="journal article" date="2014" name="Nat. Genet.">
        <title>A reference genome for common bean and genome-wide analysis of dual domestications.</title>
        <authorList>
            <person name="Schmutz J."/>
            <person name="McClean P.E."/>
            <person name="Mamidi S."/>
            <person name="Wu G.A."/>
            <person name="Cannon S.B."/>
            <person name="Grimwood J."/>
            <person name="Jenkins J."/>
            <person name="Shu S."/>
            <person name="Song Q."/>
            <person name="Chavarro C."/>
            <person name="Torres-Torres M."/>
            <person name="Geffroy V."/>
            <person name="Moghaddam S.M."/>
            <person name="Gao D."/>
            <person name="Abernathy B."/>
            <person name="Barry K."/>
            <person name="Blair M."/>
            <person name="Brick M.A."/>
            <person name="Chovatia M."/>
            <person name="Gepts P."/>
            <person name="Goodstein D.M."/>
            <person name="Gonzales M."/>
            <person name="Hellsten U."/>
            <person name="Hyten D.L."/>
            <person name="Jia G."/>
            <person name="Kelly J.D."/>
            <person name="Kudrna D."/>
            <person name="Lee R."/>
            <person name="Richard M.M."/>
            <person name="Miklas P.N."/>
            <person name="Osorno J.M."/>
            <person name="Rodrigues J."/>
            <person name="Thareau V."/>
            <person name="Urrea C.A."/>
            <person name="Wang M."/>
            <person name="Yu Y."/>
            <person name="Zhang M."/>
            <person name="Wing R.A."/>
            <person name="Cregan P.B."/>
            <person name="Rokhsar D.S."/>
            <person name="Jackson S.A."/>
        </authorList>
    </citation>
    <scope>NUCLEOTIDE SEQUENCE [LARGE SCALE GENOMIC DNA]</scope>
    <source>
        <strain evidence="2">cv. G19833</strain>
    </source>
</reference>
<dbReference type="AlphaFoldDB" id="V7BEI9"/>
<evidence type="ECO:0000313" key="1">
    <source>
        <dbReference type="EMBL" id="ESW15995.1"/>
    </source>
</evidence>
<keyword evidence="2" id="KW-1185">Reference proteome</keyword>
<protein>
    <submittedName>
        <fullName evidence="1">Uncharacterized protein</fullName>
    </submittedName>
</protein>
<proteinExistence type="predicted"/>
<sequence length="79" mass="8752">MSMMSVIRKLYCSSSQTMLRVRRGPHMVNGGGCFRVDGCGIYGTKVQLILRDGEGDALLLMHQKGGMVEALSIYKKWKG</sequence>
<accession>V7BEI9</accession>
<dbReference type="InterPro" id="IPR025659">
    <property type="entry name" value="Tubby-like_C"/>
</dbReference>
<evidence type="ECO:0000313" key="2">
    <source>
        <dbReference type="Proteomes" id="UP000000226"/>
    </source>
</evidence>
<name>V7BEI9_PHAVU</name>
<dbReference type="SUPFAM" id="SSF54518">
    <property type="entry name" value="Tubby C-terminal domain-like"/>
    <property type="match status" value="1"/>
</dbReference>
<gene>
    <name evidence="1" type="ORF">PHAVU_007G120800g</name>
</gene>
<dbReference type="Gramene" id="ESW15995">
    <property type="protein sequence ID" value="ESW15995"/>
    <property type="gene ID" value="PHAVU_007G120800g"/>
</dbReference>
<dbReference type="EMBL" id="CM002294">
    <property type="protein sequence ID" value="ESW15995.1"/>
    <property type="molecule type" value="Genomic_DNA"/>
</dbReference>
<organism evidence="1 2">
    <name type="scientific">Phaseolus vulgaris</name>
    <name type="common">Kidney bean</name>
    <name type="synonym">French bean</name>
    <dbReference type="NCBI Taxonomy" id="3885"/>
    <lineage>
        <taxon>Eukaryota</taxon>
        <taxon>Viridiplantae</taxon>
        <taxon>Streptophyta</taxon>
        <taxon>Embryophyta</taxon>
        <taxon>Tracheophyta</taxon>
        <taxon>Spermatophyta</taxon>
        <taxon>Magnoliopsida</taxon>
        <taxon>eudicotyledons</taxon>
        <taxon>Gunneridae</taxon>
        <taxon>Pentapetalae</taxon>
        <taxon>rosids</taxon>
        <taxon>fabids</taxon>
        <taxon>Fabales</taxon>
        <taxon>Fabaceae</taxon>
        <taxon>Papilionoideae</taxon>
        <taxon>50 kb inversion clade</taxon>
        <taxon>NPAAA clade</taxon>
        <taxon>indigoferoid/millettioid clade</taxon>
        <taxon>Phaseoleae</taxon>
        <taxon>Phaseolus</taxon>
    </lineage>
</organism>